<name>A0A5S4G4B5_9ACTN</name>
<dbReference type="Proteomes" id="UP000309128">
    <property type="component" value="Unassembled WGS sequence"/>
</dbReference>
<evidence type="ECO:0000313" key="2">
    <source>
        <dbReference type="EMBL" id="TMR20800.1"/>
    </source>
</evidence>
<dbReference type="OrthoDB" id="3539377at2"/>
<comment type="caution">
    <text evidence="2">The sequence shown here is derived from an EMBL/GenBank/DDBJ whole genome shotgun (WGS) entry which is preliminary data.</text>
</comment>
<evidence type="ECO:0000313" key="3">
    <source>
        <dbReference type="Proteomes" id="UP000309128"/>
    </source>
</evidence>
<gene>
    <name evidence="2" type="ORF">ETD86_17555</name>
</gene>
<protein>
    <submittedName>
        <fullName evidence="2">Uncharacterized protein</fullName>
    </submittedName>
</protein>
<dbReference type="RefSeq" id="WP_138667223.1">
    <property type="nucleotide sequence ID" value="NZ_VCKY01000052.1"/>
</dbReference>
<keyword evidence="1" id="KW-0812">Transmembrane</keyword>
<dbReference type="EMBL" id="VCKY01000052">
    <property type="protein sequence ID" value="TMR20800.1"/>
    <property type="molecule type" value="Genomic_DNA"/>
</dbReference>
<feature type="transmembrane region" description="Helical" evidence="1">
    <location>
        <begin position="6"/>
        <end position="29"/>
    </location>
</feature>
<reference evidence="2 3" key="1">
    <citation type="submission" date="2019-05" db="EMBL/GenBank/DDBJ databases">
        <title>Draft genome sequence of Nonomuraea turkmeniaca DSM 43926.</title>
        <authorList>
            <person name="Saricaoglu S."/>
            <person name="Isik K."/>
        </authorList>
    </citation>
    <scope>NUCLEOTIDE SEQUENCE [LARGE SCALE GENOMIC DNA]</scope>
    <source>
        <strain evidence="2 3">DSM 43926</strain>
    </source>
</reference>
<keyword evidence="3" id="KW-1185">Reference proteome</keyword>
<proteinExistence type="predicted"/>
<organism evidence="2 3">
    <name type="scientific">Nonomuraea turkmeniaca</name>
    <dbReference type="NCBI Taxonomy" id="103838"/>
    <lineage>
        <taxon>Bacteria</taxon>
        <taxon>Bacillati</taxon>
        <taxon>Actinomycetota</taxon>
        <taxon>Actinomycetes</taxon>
        <taxon>Streptosporangiales</taxon>
        <taxon>Streptosporangiaceae</taxon>
        <taxon>Nonomuraea</taxon>
    </lineage>
</organism>
<keyword evidence="1" id="KW-0472">Membrane</keyword>
<evidence type="ECO:0000256" key="1">
    <source>
        <dbReference type="SAM" id="Phobius"/>
    </source>
</evidence>
<accession>A0A5S4G4B5</accession>
<dbReference type="AlphaFoldDB" id="A0A5S4G4B5"/>
<keyword evidence="1" id="KW-1133">Transmembrane helix</keyword>
<sequence>MKSGCLIAVVSAVATPVVGLFLLFSVPAWMNDEKLDMFEERFLDYPLPPSTFFSDYNADSSIALRGNGNHCDYRVRISLQTSLSEEEIIAYYDKAVVTGVDAAAAPITVYFHRESMGSGGMRRFIAEVNDSTEAGLDLRCH</sequence>